<evidence type="ECO:0000256" key="1">
    <source>
        <dbReference type="ARBA" id="ARBA00004876"/>
    </source>
</evidence>
<evidence type="ECO:0000256" key="4">
    <source>
        <dbReference type="ARBA" id="ARBA00022605"/>
    </source>
</evidence>
<dbReference type="InterPro" id="IPR010493">
    <property type="entry name" value="Ser_AcTrfase_N"/>
</dbReference>
<keyword evidence="6" id="KW-0012">Acyltransferase</keyword>
<evidence type="ECO:0000256" key="5">
    <source>
        <dbReference type="ARBA" id="ARBA00022679"/>
    </source>
</evidence>
<name>A0A381QPB6_9ZZZZ</name>
<dbReference type="GO" id="GO:0005737">
    <property type="term" value="C:cytoplasm"/>
    <property type="evidence" value="ECO:0007669"/>
    <property type="project" value="InterPro"/>
</dbReference>
<reference evidence="8" key="1">
    <citation type="submission" date="2018-05" db="EMBL/GenBank/DDBJ databases">
        <authorList>
            <person name="Lanie J.A."/>
            <person name="Ng W.-L."/>
            <person name="Kazmierczak K.M."/>
            <person name="Andrzejewski T.M."/>
            <person name="Davidsen T.M."/>
            <person name="Wayne K.J."/>
            <person name="Tettelin H."/>
            <person name="Glass J.I."/>
            <person name="Rusch D."/>
            <person name="Podicherti R."/>
            <person name="Tsui H.-C.T."/>
            <person name="Winkler M.E."/>
        </authorList>
    </citation>
    <scope>NUCLEOTIDE SEQUENCE</scope>
</reference>
<dbReference type="Gene3D" id="2.160.10.10">
    <property type="entry name" value="Hexapeptide repeat proteins"/>
    <property type="match status" value="1"/>
</dbReference>
<dbReference type="SMART" id="SM00971">
    <property type="entry name" value="SATase_N"/>
    <property type="match status" value="1"/>
</dbReference>
<dbReference type="EMBL" id="UINC01001458">
    <property type="protein sequence ID" value="SUZ81182.1"/>
    <property type="molecule type" value="Genomic_DNA"/>
</dbReference>
<keyword evidence="5" id="KW-0808">Transferase</keyword>
<evidence type="ECO:0000313" key="8">
    <source>
        <dbReference type="EMBL" id="SUZ81182.1"/>
    </source>
</evidence>
<dbReference type="AlphaFoldDB" id="A0A381QPB6"/>
<evidence type="ECO:0000256" key="3">
    <source>
        <dbReference type="ARBA" id="ARBA00013266"/>
    </source>
</evidence>
<dbReference type="InterPro" id="IPR005881">
    <property type="entry name" value="Ser_O-AcTrfase"/>
</dbReference>
<dbReference type="SUPFAM" id="SSF51161">
    <property type="entry name" value="Trimeric LpxA-like enzymes"/>
    <property type="match status" value="1"/>
</dbReference>
<feature type="domain" description="Serine acetyltransferase N-terminal" evidence="7">
    <location>
        <begin position="18"/>
        <end position="122"/>
    </location>
</feature>
<protein>
    <recommendedName>
        <fullName evidence="3">serine O-acetyltransferase</fullName>
        <ecNumber evidence="3">2.3.1.30</ecNumber>
    </recommendedName>
</protein>
<dbReference type="NCBIfam" id="NF008349">
    <property type="entry name" value="PRK11132.1"/>
    <property type="match status" value="1"/>
</dbReference>
<comment type="pathway">
    <text evidence="1">Amino-acid biosynthesis; L-cysteine biosynthesis; L-cysteine from L-serine: step 1/2.</text>
</comment>
<dbReference type="NCBIfam" id="TIGR01172">
    <property type="entry name" value="cysE"/>
    <property type="match status" value="1"/>
</dbReference>
<dbReference type="GO" id="GO:0009001">
    <property type="term" value="F:serine O-acetyltransferase activity"/>
    <property type="evidence" value="ECO:0007669"/>
    <property type="project" value="UniProtKB-EC"/>
</dbReference>
<dbReference type="EC" id="2.3.1.30" evidence="3"/>
<evidence type="ECO:0000256" key="6">
    <source>
        <dbReference type="ARBA" id="ARBA00023315"/>
    </source>
</evidence>
<dbReference type="CDD" id="cd03354">
    <property type="entry name" value="LbH_SAT"/>
    <property type="match status" value="1"/>
</dbReference>
<proteinExistence type="inferred from homology"/>
<dbReference type="NCBIfam" id="NF041874">
    <property type="entry name" value="EPS_EpsC"/>
    <property type="match status" value="1"/>
</dbReference>
<organism evidence="8">
    <name type="scientific">marine metagenome</name>
    <dbReference type="NCBI Taxonomy" id="408172"/>
    <lineage>
        <taxon>unclassified sequences</taxon>
        <taxon>metagenomes</taxon>
        <taxon>ecological metagenomes</taxon>
    </lineage>
</organism>
<dbReference type="Pfam" id="PF06426">
    <property type="entry name" value="SATase_N"/>
    <property type="match status" value="1"/>
</dbReference>
<dbReference type="GO" id="GO:0006535">
    <property type="term" value="P:cysteine biosynthetic process from serine"/>
    <property type="evidence" value="ECO:0007669"/>
    <property type="project" value="InterPro"/>
</dbReference>
<evidence type="ECO:0000259" key="7">
    <source>
        <dbReference type="SMART" id="SM00971"/>
    </source>
</evidence>
<dbReference type="PANTHER" id="PTHR42811">
    <property type="entry name" value="SERINE ACETYLTRANSFERASE"/>
    <property type="match status" value="1"/>
</dbReference>
<dbReference type="InterPro" id="IPR053376">
    <property type="entry name" value="Serine_acetyltransferase"/>
</dbReference>
<dbReference type="InterPro" id="IPR011004">
    <property type="entry name" value="Trimer_LpxA-like_sf"/>
</dbReference>
<keyword evidence="4" id="KW-0028">Amino-acid biosynthesis</keyword>
<dbReference type="Gene3D" id="1.10.3130.10">
    <property type="entry name" value="serine acetyltransferase, domain 1"/>
    <property type="match status" value="1"/>
</dbReference>
<dbReference type="InterPro" id="IPR001451">
    <property type="entry name" value="Hexapep"/>
</dbReference>
<dbReference type="InterPro" id="IPR045304">
    <property type="entry name" value="LbH_SAT"/>
</dbReference>
<evidence type="ECO:0000256" key="2">
    <source>
        <dbReference type="ARBA" id="ARBA00007274"/>
    </source>
</evidence>
<dbReference type="Pfam" id="PF00132">
    <property type="entry name" value="Hexapep"/>
    <property type="match status" value="1"/>
</dbReference>
<dbReference type="UniPathway" id="UPA00136">
    <property type="reaction ID" value="UER00199"/>
</dbReference>
<comment type="similarity">
    <text evidence="2">Belongs to the transferase hexapeptide repeat family.</text>
</comment>
<gene>
    <name evidence="8" type="ORF">METZ01_LOCUS34036</name>
</gene>
<sequence length="273" mass="29107">MTGSVEKTKDDVAMVEGVWEVMRSEAEGKATEEPILGSYFHATVLNHNSFRSALSFRLASKLDNPMLPTMLIRDVIEEAMNDDPGILASAEIDVIANYQRDPACEDLSTPFLYFKGFHALQAYRIAHWLWTHGRHTLAQFFQSQISVGLGVDIHPAAEIGRGLMLDHATGIVVGETAVIEDDVSILHSVTLGGTGKHAGDRHPKIRHGVLLGAGCKVIGNIEVGAGAKVGAGSVVLDHVPPHVTVAGVPAVIVGRPSEDNPALGMDQTISSGK</sequence>
<dbReference type="FunFam" id="2.160.10.10:FF:000002">
    <property type="entry name" value="Serine acetyltransferase"/>
    <property type="match status" value="1"/>
</dbReference>
<accession>A0A381QPB6</accession>
<dbReference type="InterPro" id="IPR042122">
    <property type="entry name" value="Ser_AcTrfase_N_sf"/>
</dbReference>